<dbReference type="EMBL" id="BAABAT010000079">
    <property type="protein sequence ID" value="GAA4263771.1"/>
    <property type="molecule type" value="Genomic_DNA"/>
</dbReference>
<protein>
    <submittedName>
        <fullName evidence="1">Uncharacterized protein</fullName>
    </submittedName>
</protein>
<proteinExistence type="predicted"/>
<reference evidence="2" key="1">
    <citation type="journal article" date="2019" name="Int. J. Syst. Evol. Microbiol.">
        <title>The Global Catalogue of Microorganisms (GCM) 10K type strain sequencing project: providing services to taxonomists for standard genome sequencing and annotation.</title>
        <authorList>
            <consortium name="The Broad Institute Genomics Platform"/>
            <consortium name="The Broad Institute Genome Sequencing Center for Infectious Disease"/>
            <person name="Wu L."/>
            <person name="Ma J."/>
        </authorList>
    </citation>
    <scope>NUCLEOTIDE SEQUENCE [LARGE SCALE GENOMIC DNA]</scope>
    <source>
        <strain evidence="2">JCM 17441</strain>
    </source>
</reference>
<name>A0ABP8DV48_9ACTN</name>
<comment type="caution">
    <text evidence="1">The sequence shown here is derived from an EMBL/GenBank/DDBJ whole genome shotgun (WGS) entry which is preliminary data.</text>
</comment>
<evidence type="ECO:0000313" key="2">
    <source>
        <dbReference type="Proteomes" id="UP001500620"/>
    </source>
</evidence>
<dbReference type="Proteomes" id="UP001500620">
    <property type="component" value="Unassembled WGS sequence"/>
</dbReference>
<gene>
    <name evidence="1" type="ORF">GCM10022255_111340</name>
</gene>
<accession>A0ABP8DV48</accession>
<sequence>MSPEIAVPREILLNLARLLERWVVSEDRIGSWYAEGSLDDCDREAGRWYRESGLVRETASRRADVFTLLGHYDPVDDDELERVESEFERELGKIAYWTRPGD</sequence>
<dbReference type="RefSeq" id="WP_345143742.1">
    <property type="nucleotide sequence ID" value="NZ_BAABAT010000079.1"/>
</dbReference>
<organism evidence="1 2">
    <name type="scientific">Dactylosporangium darangshiense</name>
    <dbReference type="NCBI Taxonomy" id="579108"/>
    <lineage>
        <taxon>Bacteria</taxon>
        <taxon>Bacillati</taxon>
        <taxon>Actinomycetota</taxon>
        <taxon>Actinomycetes</taxon>
        <taxon>Micromonosporales</taxon>
        <taxon>Micromonosporaceae</taxon>
        <taxon>Dactylosporangium</taxon>
    </lineage>
</organism>
<keyword evidence="2" id="KW-1185">Reference proteome</keyword>
<evidence type="ECO:0000313" key="1">
    <source>
        <dbReference type="EMBL" id="GAA4263771.1"/>
    </source>
</evidence>